<evidence type="ECO:0000313" key="8">
    <source>
        <dbReference type="EMBL" id="ADC89410.1"/>
    </source>
</evidence>
<dbReference type="PANTHER" id="PTHR30026:SF20">
    <property type="entry name" value="OUTER MEMBRANE PROTEIN TOLC"/>
    <property type="match status" value="1"/>
</dbReference>
<keyword evidence="5" id="KW-0812">Transmembrane</keyword>
<dbReference type="PANTHER" id="PTHR30026">
    <property type="entry name" value="OUTER MEMBRANE PROTEIN TOLC"/>
    <property type="match status" value="1"/>
</dbReference>
<keyword evidence="7" id="KW-0998">Cell outer membrane</keyword>
<evidence type="ECO:0000256" key="3">
    <source>
        <dbReference type="ARBA" id="ARBA00022448"/>
    </source>
</evidence>
<keyword evidence="6" id="KW-0472">Membrane</keyword>
<keyword evidence="9" id="KW-1185">Reference proteome</keyword>
<dbReference type="GO" id="GO:0009279">
    <property type="term" value="C:cell outer membrane"/>
    <property type="evidence" value="ECO:0007669"/>
    <property type="project" value="UniProtKB-SubCell"/>
</dbReference>
<dbReference type="OrthoDB" id="10026at2"/>
<dbReference type="HOGENOM" id="CLU_709645_0_0_0"/>
<dbReference type="InterPro" id="IPR051906">
    <property type="entry name" value="TolC-like"/>
</dbReference>
<dbReference type="InterPro" id="IPR003423">
    <property type="entry name" value="OMP_efflux"/>
</dbReference>
<dbReference type="GO" id="GO:0015288">
    <property type="term" value="F:porin activity"/>
    <property type="evidence" value="ECO:0007669"/>
    <property type="project" value="TreeGrafter"/>
</dbReference>
<dbReference type="Pfam" id="PF02321">
    <property type="entry name" value="OEP"/>
    <property type="match status" value="1"/>
</dbReference>
<evidence type="ECO:0000313" key="9">
    <source>
        <dbReference type="Proteomes" id="UP000002043"/>
    </source>
</evidence>
<dbReference type="GO" id="GO:0015562">
    <property type="term" value="F:efflux transmembrane transporter activity"/>
    <property type="evidence" value="ECO:0007669"/>
    <property type="project" value="InterPro"/>
</dbReference>
<dbReference type="STRING" id="638303.Thal_0777"/>
<comment type="subcellular location">
    <subcellularLocation>
        <location evidence="1">Cell outer membrane</location>
    </subcellularLocation>
</comment>
<evidence type="ECO:0000256" key="6">
    <source>
        <dbReference type="ARBA" id="ARBA00023136"/>
    </source>
</evidence>
<keyword evidence="4" id="KW-1134">Transmembrane beta strand</keyword>
<evidence type="ECO:0000256" key="2">
    <source>
        <dbReference type="ARBA" id="ARBA00007613"/>
    </source>
</evidence>
<name>D3SQH3_THEAH</name>
<dbReference type="SUPFAM" id="SSF56954">
    <property type="entry name" value="Outer membrane efflux proteins (OEP)"/>
    <property type="match status" value="1"/>
</dbReference>
<organism evidence="8 9">
    <name type="scientific">Thermocrinis albus (strain DSM 14484 / JCM 11386 / HI 11/12)</name>
    <dbReference type="NCBI Taxonomy" id="638303"/>
    <lineage>
        <taxon>Bacteria</taxon>
        <taxon>Pseudomonadati</taxon>
        <taxon>Aquificota</taxon>
        <taxon>Aquificia</taxon>
        <taxon>Aquificales</taxon>
        <taxon>Aquificaceae</taxon>
        <taxon>Thermocrinis</taxon>
    </lineage>
</organism>
<dbReference type="EMBL" id="CP001931">
    <property type="protein sequence ID" value="ADC89410.1"/>
    <property type="molecule type" value="Genomic_DNA"/>
</dbReference>
<sequence>MKRLLPIFLGFFLALQAYAIDLSTAIKMTLDNYPSIRALEAERIAIRGRSELYRSFLNPSVGILLGNFGSSKERFSKAPVYSFSYSQPLALDLRDYFRKVAQYQNVALDYRLQAERNRLTGEVMALFYEALYRKEMVKLAEESLKISQDIYNFVKRLYELGETTKLEFFRAERELLQSQRELQMARSEYLSSLQILSHYVGVEVKDVEGDLFQTARFPSLDINRVPVVAEYDALLEAVKAQRNLEMRLAKPIWSLEVVGEKVGDTTYGYRVGVSSPLPVFYRREGELLQLQAREEALRREKELILRRIEQEYNASRILYESYLKQIDNIEKKDLPVAEEELALALKSYRLKVITLLELSDAKRRYLQTKKQRLDLFLALHREVAKITSIGGM</sequence>
<dbReference type="KEGG" id="tal:Thal_0777"/>
<proteinExistence type="inferred from homology"/>
<evidence type="ECO:0000256" key="7">
    <source>
        <dbReference type="ARBA" id="ARBA00023237"/>
    </source>
</evidence>
<dbReference type="AlphaFoldDB" id="D3SQH3"/>
<accession>D3SQH3</accession>
<protein>
    <submittedName>
        <fullName evidence="8">Outer membrane efflux protein</fullName>
    </submittedName>
</protein>
<gene>
    <name evidence="8" type="ordered locus">Thal_0777</name>
</gene>
<dbReference type="eggNOG" id="COG1538">
    <property type="taxonomic scope" value="Bacteria"/>
</dbReference>
<reference evidence="9" key="1">
    <citation type="journal article" date="2010" name="Stand. Genomic Sci.">
        <title>Complete genome sequence of Thermocrinis albus type strain (HI 11/12T).</title>
        <authorList>
            <person name="Wirth R."/>
            <person name="Sikorski J."/>
            <person name="Brambilla E."/>
            <person name="Misra M."/>
            <person name="Lapidus A."/>
            <person name="Copeland A."/>
            <person name="Nolan M."/>
            <person name="Lucas S."/>
            <person name="Chen F."/>
            <person name="Tice H."/>
            <person name="Cheng J.F."/>
            <person name="Han C."/>
            <person name="Detter J.C."/>
            <person name="Tapia R."/>
            <person name="Bruce D."/>
            <person name="Goodwin L."/>
            <person name="Pitluck S."/>
            <person name="Pati A."/>
            <person name="Anderson I."/>
            <person name="Ivanova N."/>
            <person name="Mavromatis K."/>
            <person name="Mikhailova N."/>
            <person name="Chen A."/>
            <person name="Palaniappan K."/>
            <person name="Bilek Y."/>
            <person name="Hader T."/>
            <person name="Land M."/>
            <person name="Hauser L."/>
            <person name="Chang Y.J."/>
            <person name="Jeffries C.D."/>
            <person name="Tindall B.J."/>
            <person name="Rohde M."/>
            <person name="Goker M."/>
            <person name="Bristow J."/>
            <person name="Eisen J.A."/>
            <person name="Markowitz V."/>
            <person name="Hugenholtz P."/>
            <person name="Kyrpides N.C."/>
            <person name="Klenk H.P."/>
        </authorList>
    </citation>
    <scope>NUCLEOTIDE SEQUENCE [LARGE SCALE GENOMIC DNA]</scope>
    <source>
        <strain evidence="9">DSM 14484 / JCM 11386 / HI 11/12</strain>
    </source>
</reference>
<keyword evidence="3" id="KW-0813">Transport</keyword>
<dbReference type="GO" id="GO:1990281">
    <property type="term" value="C:efflux pump complex"/>
    <property type="evidence" value="ECO:0007669"/>
    <property type="project" value="TreeGrafter"/>
</dbReference>
<dbReference type="RefSeq" id="WP_012991816.1">
    <property type="nucleotide sequence ID" value="NC_013894.1"/>
</dbReference>
<dbReference type="Proteomes" id="UP000002043">
    <property type="component" value="Chromosome"/>
</dbReference>
<evidence type="ECO:0000256" key="1">
    <source>
        <dbReference type="ARBA" id="ARBA00004442"/>
    </source>
</evidence>
<evidence type="ECO:0000256" key="5">
    <source>
        <dbReference type="ARBA" id="ARBA00022692"/>
    </source>
</evidence>
<evidence type="ECO:0000256" key="4">
    <source>
        <dbReference type="ARBA" id="ARBA00022452"/>
    </source>
</evidence>
<comment type="similarity">
    <text evidence="2">Belongs to the outer membrane factor (OMF) (TC 1.B.17) family.</text>
</comment>
<dbReference type="Gene3D" id="1.20.1600.10">
    <property type="entry name" value="Outer membrane efflux proteins (OEP)"/>
    <property type="match status" value="1"/>
</dbReference>